<organism evidence="1 2">
    <name type="scientific">Pleurodeles waltl</name>
    <name type="common">Iberian ribbed newt</name>
    <dbReference type="NCBI Taxonomy" id="8319"/>
    <lineage>
        <taxon>Eukaryota</taxon>
        <taxon>Metazoa</taxon>
        <taxon>Chordata</taxon>
        <taxon>Craniata</taxon>
        <taxon>Vertebrata</taxon>
        <taxon>Euteleostomi</taxon>
        <taxon>Amphibia</taxon>
        <taxon>Batrachia</taxon>
        <taxon>Caudata</taxon>
        <taxon>Salamandroidea</taxon>
        <taxon>Salamandridae</taxon>
        <taxon>Pleurodelinae</taxon>
        <taxon>Pleurodeles</taxon>
    </lineage>
</organism>
<reference evidence="1" key="1">
    <citation type="journal article" date="2022" name="bioRxiv">
        <title>Sequencing and chromosome-scale assembly of the giantPleurodeles waltlgenome.</title>
        <authorList>
            <person name="Brown T."/>
            <person name="Elewa A."/>
            <person name="Iarovenko S."/>
            <person name="Subramanian E."/>
            <person name="Araus A.J."/>
            <person name="Petzold A."/>
            <person name="Susuki M."/>
            <person name="Suzuki K.-i.T."/>
            <person name="Hayashi T."/>
            <person name="Toyoda A."/>
            <person name="Oliveira C."/>
            <person name="Osipova E."/>
            <person name="Leigh N.D."/>
            <person name="Simon A."/>
            <person name="Yun M.H."/>
        </authorList>
    </citation>
    <scope>NUCLEOTIDE SEQUENCE</scope>
    <source>
        <strain evidence="1">20211129_DDA</strain>
        <tissue evidence="1">Liver</tissue>
    </source>
</reference>
<accession>A0AAV7Q008</accession>
<dbReference type="AlphaFoldDB" id="A0AAV7Q008"/>
<comment type="caution">
    <text evidence="1">The sequence shown here is derived from an EMBL/GenBank/DDBJ whole genome shotgun (WGS) entry which is preliminary data.</text>
</comment>
<gene>
    <name evidence="1" type="ORF">NDU88_010408</name>
</gene>
<protein>
    <submittedName>
        <fullName evidence="1">Uncharacterized protein</fullName>
    </submittedName>
</protein>
<evidence type="ECO:0000313" key="2">
    <source>
        <dbReference type="Proteomes" id="UP001066276"/>
    </source>
</evidence>
<dbReference type="EMBL" id="JANPWB010000011">
    <property type="protein sequence ID" value="KAJ1132078.1"/>
    <property type="molecule type" value="Genomic_DNA"/>
</dbReference>
<evidence type="ECO:0000313" key="1">
    <source>
        <dbReference type="EMBL" id="KAJ1132078.1"/>
    </source>
</evidence>
<dbReference type="Proteomes" id="UP001066276">
    <property type="component" value="Chromosome 7"/>
</dbReference>
<keyword evidence="2" id="KW-1185">Reference proteome</keyword>
<name>A0AAV7Q008_PLEWA</name>
<sequence length="101" mass="10998">MKDCSASKQLCNGALQREFSHTIQEMPSVLLQLPDLNVVSPPGHKATCRQRNYPNPLALRVYQLAFLVVLWLGQGNQVGSADDPVAHVPYCLIQVGGDIGV</sequence>
<proteinExistence type="predicted"/>